<organism evidence="8 9">
    <name type="scientific">Paenibacillus solanacearum</name>
    <dbReference type="NCBI Taxonomy" id="2048548"/>
    <lineage>
        <taxon>Bacteria</taxon>
        <taxon>Bacillati</taxon>
        <taxon>Bacillota</taxon>
        <taxon>Bacilli</taxon>
        <taxon>Bacillales</taxon>
        <taxon>Paenibacillaceae</taxon>
        <taxon>Paenibacillus</taxon>
    </lineage>
</organism>
<evidence type="ECO:0000259" key="7">
    <source>
        <dbReference type="Pfam" id="PF00884"/>
    </source>
</evidence>
<comment type="cofactor">
    <cofactor evidence="1">
        <name>Ca(2+)</name>
        <dbReference type="ChEBI" id="CHEBI:29108"/>
    </cofactor>
</comment>
<dbReference type="Proteomes" id="UP000693672">
    <property type="component" value="Unassembled WGS sequence"/>
</dbReference>
<evidence type="ECO:0000256" key="2">
    <source>
        <dbReference type="ARBA" id="ARBA00008779"/>
    </source>
</evidence>
<dbReference type="Pfam" id="PF00884">
    <property type="entry name" value="Sulfatase"/>
    <property type="match status" value="1"/>
</dbReference>
<reference evidence="8" key="1">
    <citation type="submission" date="2021-06" db="EMBL/GenBank/DDBJ databases">
        <authorList>
            <person name="Criscuolo A."/>
        </authorList>
    </citation>
    <scope>NUCLEOTIDE SEQUENCE</scope>
    <source>
        <strain evidence="8">CIP111600</strain>
    </source>
</reference>
<evidence type="ECO:0000256" key="1">
    <source>
        <dbReference type="ARBA" id="ARBA00001913"/>
    </source>
</evidence>
<dbReference type="InterPro" id="IPR050738">
    <property type="entry name" value="Sulfatase"/>
</dbReference>
<proteinExistence type="inferred from homology"/>
<dbReference type="PANTHER" id="PTHR42693">
    <property type="entry name" value="ARYLSULFATASE FAMILY MEMBER"/>
    <property type="match status" value="1"/>
</dbReference>
<keyword evidence="3" id="KW-0479">Metal-binding</keyword>
<dbReference type="CDD" id="cd16155">
    <property type="entry name" value="sulfatase_like"/>
    <property type="match status" value="1"/>
</dbReference>
<keyword evidence="6" id="KW-0106">Calcium</keyword>
<accession>A0A916NYP1</accession>
<dbReference type="EMBL" id="CAJVAS010000040">
    <property type="protein sequence ID" value="CAG7648019.1"/>
    <property type="molecule type" value="Genomic_DNA"/>
</dbReference>
<keyword evidence="5" id="KW-0378">Hydrolase</keyword>
<feature type="domain" description="Sulfatase N-terminal" evidence="7">
    <location>
        <begin position="9"/>
        <end position="348"/>
    </location>
</feature>
<evidence type="ECO:0000313" key="8">
    <source>
        <dbReference type="EMBL" id="CAG7648019.1"/>
    </source>
</evidence>
<dbReference type="AlphaFoldDB" id="A0A916NYP1"/>
<protein>
    <submittedName>
        <fullName evidence="8">Bifunctional sulfatase/alpha-L-rhamnosidase</fullName>
    </submittedName>
</protein>
<name>A0A916NYP1_9BACL</name>
<keyword evidence="9" id="KW-1185">Reference proteome</keyword>
<evidence type="ECO:0000313" key="9">
    <source>
        <dbReference type="Proteomes" id="UP000693672"/>
    </source>
</evidence>
<sequence length="473" mass="53457">MTHMTAKKPNILFMVADDQRFDTIHATGNAQVITPVLDSLAERGVAFRTTYITGGITPAVCVPSRACLHTGAHTLRASAGRFLNQWPGLMTINPDRAVMPQVMREAGYYTFATGKWHNDRQSFIKSFDDGAKIFFGGMSDHLQVPVYDFDPTGEYRKETKYYGEAFSTDLFADAAVDFIRGYDREQPFFMYVAFTSPHDPRTAPKEFAERYNAADIELPANFMERHPFDNGEMTVRDELLEPFPRDPNSVRQHIADYYAMITHMDDRIGRILEALRDKGELDNTIVVYTADHGLALGQHGLMGKQNLYDHSIRIPLLVSGPGLPPRKQIDAVTCQFDIFPTVCELAGVEIPTTVDGQSLVPLIRGECSSVHDTVFAVYKDLQRMVCDGEWKLIRYYRPEEHNYGTDRLQLFNIRRDPAETCDLSADPGCAEHVQRLAGELASWQSRMDDPWAYRSVTPPANQPAKGQWGNWID</sequence>
<gene>
    <name evidence="8" type="ORF">PAESOLCIP111_05509</name>
</gene>
<dbReference type="InterPro" id="IPR000917">
    <property type="entry name" value="Sulfatase_N"/>
</dbReference>
<evidence type="ECO:0000256" key="4">
    <source>
        <dbReference type="ARBA" id="ARBA00022729"/>
    </source>
</evidence>
<comment type="similarity">
    <text evidence="2">Belongs to the sulfatase family.</text>
</comment>
<evidence type="ECO:0000256" key="3">
    <source>
        <dbReference type="ARBA" id="ARBA00022723"/>
    </source>
</evidence>
<comment type="caution">
    <text evidence="8">The sequence shown here is derived from an EMBL/GenBank/DDBJ whole genome shotgun (WGS) entry which is preliminary data.</text>
</comment>
<dbReference type="GO" id="GO:0046872">
    <property type="term" value="F:metal ion binding"/>
    <property type="evidence" value="ECO:0007669"/>
    <property type="project" value="UniProtKB-KW"/>
</dbReference>
<dbReference type="PANTHER" id="PTHR42693:SF42">
    <property type="entry name" value="ARYLSULFATASE G"/>
    <property type="match status" value="1"/>
</dbReference>
<evidence type="ECO:0000256" key="5">
    <source>
        <dbReference type="ARBA" id="ARBA00022801"/>
    </source>
</evidence>
<evidence type="ECO:0000256" key="6">
    <source>
        <dbReference type="ARBA" id="ARBA00022837"/>
    </source>
</evidence>
<dbReference type="GO" id="GO:0004065">
    <property type="term" value="F:arylsulfatase activity"/>
    <property type="evidence" value="ECO:0007669"/>
    <property type="project" value="TreeGrafter"/>
</dbReference>
<keyword evidence="4" id="KW-0732">Signal</keyword>